<evidence type="ECO:0000313" key="2">
    <source>
        <dbReference type="EMBL" id="WOG89534.1"/>
    </source>
</evidence>
<proteinExistence type="predicted"/>
<dbReference type="Gene3D" id="1.25.40.10">
    <property type="entry name" value="Tetratricopeptide repeat domain"/>
    <property type="match status" value="1"/>
</dbReference>
<keyword evidence="3" id="KW-1185">Reference proteome</keyword>
<reference evidence="1" key="1">
    <citation type="journal article" date="2016" name="Nat. Genet.">
        <title>A high-quality carrot genome assembly provides new insights into carotenoid accumulation and asterid genome evolution.</title>
        <authorList>
            <person name="Iorizzo M."/>
            <person name="Ellison S."/>
            <person name="Senalik D."/>
            <person name="Zeng P."/>
            <person name="Satapoomin P."/>
            <person name="Huang J."/>
            <person name="Bowman M."/>
            <person name="Iovene M."/>
            <person name="Sanseverino W."/>
            <person name="Cavagnaro P."/>
            <person name="Yildiz M."/>
            <person name="Macko-Podgorni A."/>
            <person name="Moranska E."/>
            <person name="Grzebelus E."/>
            <person name="Grzebelus D."/>
            <person name="Ashrafi H."/>
            <person name="Zheng Z."/>
            <person name="Cheng S."/>
            <person name="Spooner D."/>
            <person name="Van Deynze A."/>
            <person name="Simon P."/>
        </authorList>
    </citation>
    <scope>NUCLEOTIDE SEQUENCE [LARGE SCALE GENOMIC DNA]</scope>
    <source>
        <tissue evidence="1">Leaf</tissue>
    </source>
</reference>
<name>A0A166ESY5_DAUCS</name>
<dbReference type="Gramene" id="KZN06936">
    <property type="protein sequence ID" value="KZN06936"/>
    <property type="gene ID" value="DCAR_007773"/>
</dbReference>
<protein>
    <recommendedName>
        <fullName evidence="4">Pentatricopeptide repeat-containing protein</fullName>
    </recommendedName>
</protein>
<organism evidence="1">
    <name type="scientific">Daucus carota subsp. sativus</name>
    <name type="common">Carrot</name>
    <dbReference type="NCBI Taxonomy" id="79200"/>
    <lineage>
        <taxon>Eukaryota</taxon>
        <taxon>Viridiplantae</taxon>
        <taxon>Streptophyta</taxon>
        <taxon>Embryophyta</taxon>
        <taxon>Tracheophyta</taxon>
        <taxon>Spermatophyta</taxon>
        <taxon>Magnoliopsida</taxon>
        <taxon>eudicotyledons</taxon>
        <taxon>Gunneridae</taxon>
        <taxon>Pentapetalae</taxon>
        <taxon>asterids</taxon>
        <taxon>campanulids</taxon>
        <taxon>Apiales</taxon>
        <taxon>Apiaceae</taxon>
        <taxon>Apioideae</taxon>
        <taxon>Scandiceae</taxon>
        <taxon>Daucinae</taxon>
        <taxon>Daucus</taxon>
        <taxon>Daucus sect. Daucus</taxon>
    </lineage>
</organism>
<evidence type="ECO:0000313" key="3">
    <source>
        <dbReference type="Proteomes" id="UP000077755"/>
    </source>
</evidence>
<reference evidence="2" key="2">
    <citation type="submission" date="2022-03" db="EMBL/GenBank/DDBJ databases">
        <title>Draft title - Genomic analysis of global carrot germplasm unveils the trajectory of domestication and the origin of high carotenoid orange carrot.</title>
        <authorList>
            <person name="Iorizzo M."/>
            <person name="Ellison S."/>
            <person name="Senalik D."/>
            <person name="Macko-Podgorni A."/>
            <person name="Grzebelus D."/>
            <person name="Bostan H."/>
            <person name="Rolling W."/>
            <person name="Curaba J."/>
            <person name="Simon P."/>
        </authorList>
    </citation>
    <scope>NUCLEOTIDE SEQUENCE</scope>
    <source>
        <tissue evidence="2">Leaf</tissue>
    </source>
</reference>
<dbReference type="EMBL" id="CP093344">
    <property type="protein sequence ID" value="WOG89534.1"/>
    <property type="molecule type" value="Genomic_DNA"/>
</dbReference>
<dbReference type="AlphaFoldDB" id="A0A166ESY5"/>
<accession>A0A166ESY5</accession>
<gene>
    <name evidence="1" type="ORF">DCAR_007773</name>
    <name evidence="2" type="ORF">DCAR_0208772</name>
</gene>
<dbReference type="Proteomes" id="UP000077755">
    <property type="component" value="Chromosome 2"/>
</dbReference>
<dbReference type="InterPro" id="IPR011990">
    <property type="entry name" value="TPR-like_helical_dom_sf"/>
</dbReference>
<evidence type="ECO:0008006" key="4">
    <source>
        <dbReference type="Google" id="ProtNLM"/>
    </source>
</evidence>
<sequence length="236" mass="26308">MRSLQKFSLHFVTHLHHFSSLRYPRLSPTSSCNKTIKLTEEELNRINLLIPRLCLSNNLPQAISLVHTALLTNPPPTSISLSILVHSLSSDPDLTRPISFMTRIKHTNPTFLPTISRMFLSSYFKKGQPRNAMKVFKWMTRPDCPDPDHRFYAVAAGGFCRSGALLESLRAIRLLVGSGFVPGPDLRTQVYGALLRVAMIKEAQELSEAFSGCTRNGGGGKKVVSLLDNMIACWVE</sequence>
<dbReference type="EMBL" id="LNRQ01000002">
    <property type="protein sequence ID" value="KZN06936.1"/>
    <property type="molecule type" value="Genomic_DNA"/>
</dbReference>
<dbReference type="OMA" id="RLCLSNH"/>
<evidence type="ECO:0000313" key="1">
    <source>
        <dbReference type="EMBL" id="KZN06936.1"/>
    </source>
</evidence>
<dbReference type="STRING" id="79200.A0A166ESY5"/>